<dbReference type="AlphaFoldDB" id="A0A9E7RSC6"/>
<protein>
    <submittedName>
        <fullName evidence="8">ABC transporter permease</fullName>
    </submittedName>
</protein>
<dbReference type="PANTHER" id="PTHR43229:SF2">
    <property type="entry name" value="NODULATION PROTEIN J"/>
    <property type="match status" value="1"/>
</dbReference>
<dbReference type="InterPro" id="IPR013525">
    <property type="entry name" value="ABC2_TM"/>
</dbReference>
<evidence type="ECO:0000259" key="6">
    <source>
        <dbReference type="PROSITE" id="PS51012"/>
    </source>
</evidence>
<evidence type="ECO:0000256" key="3">
    <source>
        <dbReference type="ARBA" id="ARBA00022989"/>
    </source>
</evidence>
<proteinExistence type="predicted"/>
<dbReference type="PROSITE" id="PS51012">
    <property type="entry name" value="ABC_TM2"/>
    <property type="match status" value="1"/>
</dbReference>
<gene>
    <name evidence="8" type="ORF">N5910_07505</name>
    <name evidence="7" type="ORF">U2150_01855</name>
</gene>
<dbReference type="PANTHER" id="PTHR43229">
    <property type="entry name" value="NODULATION PROTEIN J"/>
    <property type="match status" value="1"/>
</dbReference>
<evidence type="ECO:0000256" key="5">
    <source>
        <dbReference type="SAM" id="Phobius"/>
    </source>
</evidence>
<dbReference type="PIRSF" id="PIRSF006648">
    <property type="entry name" value="DrrB"/>
    <property type="match status" value="1"/>
</dbReference>
<dbReference type="GO" id="GO:0140359">
    <property type="term" value="F:ABC-type transporter activity"/>
    <property type="evidence" value="ECO:0007669"/>
    <property type="project" value="InterPro"/>
</dbReference>
<feature type="transmembrane region" description="Helical" evidence="5">
    <location>
        <begin position="25"/>
        <end position="47"/>
    </location>
</feature>
<comment type="subcellular location">
    <subcellularLocation>
        <location evidence="1">Membrane</location>
        <topology evidence="1">Multi-pass membrane protein</topology>
    </subcellularLocation>
</comment>
<feature type="transmembrane region" description="Helical" evidence="5">
    <location>
        <begin position="103"/>
        <end position="131"/>
    </location>
</feature>
<dbReference type="Proteomes" id="UP001369247">
    <property type="component" value="Unassembled WGS sequence"/>
</dbReference>
<dbReference type="InterPro" id="IPR047817">
    <property type="entry name" value="ABC2_TM_bact-type"/>
</dbReference>
<feature type="transmembrane region" description="Helical" evidence="5">
    <location>
        <begin position="224"/>
        <end position="246"/>
    </location>
</feature>
<dbReference type="PRINTS" id="PR00164">
    <property type="entry name" value="ABC2TRNSPORT"/>
</dbReference>
<evidence type="ECO:0000313" key="8">
    <source>
        <dbReference type="EMBL" id="UXH31376.1"/>
    </source>
</evidence>
<evidence type="ECO:0000256" key="1">
    <source>
        <dbReference type="ARBA" id="ARBA00004141"/>
    </source>
</evidence>
<dbReference type="NCBIfam" id="TIGR01247">
    <property type="entry name" value="drrB"/>
    <property type="match status" value="1"/>
</dbReference>
<dbReference type="InterPro" id="IPR051784">
    <property type="entry name" value="Nod_factor_ABC_transporter"/>
</dbReference>
<keyword evidence="3 5" id="KW-1133">Transmembrane helix</keyword>
<name>A0A9E7RSC6_METWO</name>
<dbReference type="Pfam" id="PF01061">
    <property type="entry name" value="ABC2_membrane"/>
    <property type="match status" value="1"/>
</dbReference>
<reference evidence="8" key="1">
    <citation type="submission" date="2022-09" db="EMBL/GenBank/DDBJ databases">
        <title>Characterization of three MwoI isoschizomers from sequenced genome and metagenomes.</title>
        <authorList>
            <person name="Fomenkov A."/>
            <person name="Xu S.Y."/>
            <person name="Roberts R.J."/>
        </authorList>
    </citation>
    <scope>NUCLEOTIDE SEQUENCE</scope>
    <source>
        <strain evidence="8">DSM 2970</strain>
    </source>
</reference>
<keyword evidence="9" id="KW-1185">Reference proteome</keyword>
<feature type="domain" description="ABC transmembrane type-2" evidence="6">
    <location>
        <begin position="23"/>
        <end position="249"/>
    </location>
</feature>
<dbReference type="InterPro" id="IPR000412">
    <property type="entry name" value="ABC_2_transport"/>
</dbReference>
<dbReference type="EMBL" id="CP104550">
    <property type="protein sequence ID" value="UXH31376.1"/>
    <property type="molecule type" value="Genomic_DNA"/>
</dbReference>
<evidence type="ECO:0000256" key="2">
    <source>
        <dbReference type="ARBA" id="ARBA00022692"/>
    </source>
</evidence>
<evidence type="ECO:0000256" key="4">
    <source>
        <dbReference type="ARBA" id="ARBA00023136"/>
    </source>
</evidence>
<evidence type="ECO:0000313" key="7">
    <source>
        <dbReference type="EMBL" id="MEJ8542241.1"/>
    </source>
</evidence>
<keyword evidence="4 5" id="KW-0472">Membrane</keyword>
<dbReference type="GeneID" id="58979114"/>
<keyword evidence="2 5" id="KW-0812">Transmembrane</keyword>
<dbReference type="InterPro" id="IPR005942">
    <property type="entry name" value="Daunbcin-R_ABC-transpt"/>
</dbReference>
<dbReference type="RefSeq" id="WP_191216146.1">
    <property type="nucleotide sequence ID" value="NZ_CP104550.1"/>
</dbReference>
<dbReference type="GO" id="GO:0043190">
    <property type="term" value="C:ATP-binding cassette (ABC) transporter complex"/>
    <property type="evidence" value="ECO:0007669"/>
    <property type="project" value="InterPro"/>
</dbReference>
<feature type="transmembrane region" description="Helical" evidence="5">
    <location>
        <begin position="59"/>
        <end position="82"/>
    </location>
</feature>
<sequence>MPELEGIYTIWLREMKRFFRYRSRIVTSVVTPLLWLIIFGTGLGAAVRFGGVSGGYRAFIYPGIIGQTILFTSIFSGVSVIIDRQYGFLKEILVAPVSRQAIVIGKALGISTASMIQAAILLLLSFIVGVTMSPACFAVSMVIALIISMGLGGLGLVIAAFTDSMEGFNLIMSFIVLPIFLLSGALFPITGLPAWLQGAVYINPLTYAVDALRFTILRESVLPLGLNLAVITFFAVVSVSAAAFLFSRKEQNLM</sequence>
<accession>A0A9E7RSC6</accession>
<feature type="transmembrane region" description="Helical" evidence="5">
    <location>
        <begin position="168"/>
        <end position="189"/>
    </location>
</feature>
<organism evidence="8">
    <name type="scientific">Methanothermobacter wolfeii</name>
    <name type="common">Methanobacterium wolfei</name>
    <dbReference type="NCBI Taxonomy" id="145261"/>
    <lineage>
        <taxon>Archaea</taxon>
        <taxon>Methanobacteriati</taxon>
        <taxon>Methanobacteriota</taxon>
        <taxon>Methanomada group</taxon>
        <taxon>Methanobacteria</taxon>
        <taxon>Methanobacteriales</taxon>
        <taxon>Methanobacteriaceae</taxon>
        <taxon>Methanothermobacter</taxon>
    </lineage>
</organism>
<dbReference type="Proteomes" id="UP001065373">
    <property type="component" value="Chromosome"/>
</dbReference>
<evidence type="ECO:0000313" key="9">
    <source>
        <dbReference type="Proteomes" id="UP001369247"/>
    </source>
</evidence>
<dbReference type="EMBL" id="JAXUHJ010000003">
    <property type="protein sequence ID" value="MEJ8542241.1"/>
    <property type="molecule type" value="Genomic_DNA"/>
</dbReference>
<reference evidence="7 9" key="2">
    <citation type="submission" date="2023-12" db="EMBL/GenBank/DDBJ databases">
        <title>Phenotypic and Genomic Characterization of Methanothermobacter wolfeii Strain BSEL, a CO2-Capturing Archaeon with Minimal Nutrient Requirements.</title>
        <authorList>
            <person name="Ale Enriquez F."/>
            <person name="Ahring B.K."/>
        </authorList>
    </citation>
    <scope>NUCLEOTIDE SEQUENCE [LARGE SCALE GENOMIC DNA]</scope>
    <source>
        <strain evidence="7 9">BSEL-1</strain>
    </source>
</reference>
<feature type="transmembrane region" description="Helical" evidence="5">
    <location>
        <begin position="137"/>
        <end position="161"/>
    </location>
</feature>